<organism evidence="20">
    <name type="scientific">Mytilinidion resinicola</name>
    <dbReference type="NCBI Taxonomy" id="574789"/>
    <lineage>
        <taxon>Eukaryota</taxon>
        <taxon>Fungi</taxon>
        <taxon>Dikarya</taxon>
        <taxon>Ascomycota</taxon>
        <taxon>Pezizomycotina</taxon>
        <taxon>Dothideomycetes</taxon>
        <taxon>Pleosporomycetidae</taxon>
        <taxon>Mytilinidiales</taxon>
        <taxon>Mytilinidiaceae</taxon>
        <taxon>Mytilinidion</taxon>
    </lineage>
</organism>
<dbReference type="PANTHER" id="PTHR24092">
    <property type="entry name" value="PROBABLE PHOSPHOLIPID-TRANSPORTING ATPASE"/>
    <property type="match status" value="1"/>
</dbReference>
<dbReference type="InterPro" id="IPR036412">
    <property type="entry name" value="HAD-like_sf"/>
</dbReference>
<dbReference type="OrthoDB" id="377733at2759"/>
<dbReference type="Pfam" id="PF16209">
    <property type="entry name" value="PhoLip_ATPase_N"/>
    <property type="match status" value="1"/>
</dbReference>
<evidence type="ECO:0000256" key="8">
    <source>
        <dbReference type="ARBA" id="ARBA00022967"/>
    </source>
</evidence>
<dbReference type="EC" id="7.6.2.1" evidence="16"/>
<evidence type="ECO:0000256" key="7">
    <source>
        <dbReference type="ARBA" id="ARBA00022842"/>
    </source>
</evidence>
<comment type="subcellular location">
    <subcellularLocation>
        <location evidence="1 16">Membrane</location>
        <topology evidence="1 16">Multi-pass membrane protein</topology>
    </subcellularLocation>
</comment>
<dbReference type="PANTHER" id="PTHR24092:SF174">
    <property type="entry name" value="PHOSPHOLIPID-TRANSPORTING ATPASE DNF3-RELATED"/>
    <property type="match status" value="1"/>
</dbReference>
<feature type="binding site" evidence="14">
    <location>
        <position position="872"/>
    </location>
    <ligand>
        <name>ATP</name>
        <dbReference type="ChEBI" id="CHEBI:30616"/>
    </ligand>
</feature>
<dbReference type="InterPro" id="IPR001757">
    <property type="entry name" value="P_typ_ATPase"/>
</dbReference>
<evidence type="ECO:0000313" key="21">
    <source>
        <dbReference type="Proteomes" id="UP000504636"/>
    </source>
</evidence>
<dbReference type="Gene3D" id="3.40.50.1000">
    <property type="entry name" value="HAD superfamily/HAD-like"/>
    <property type="match status" value="1"/>
</dbReference>
<evidence type="ECO:0000256" key="16">
    <source>
        <dbReference type="RuleBase" id="RU362033"/>
    </source>
</evidence>
<dbReference type="GO" id="GO:0005524">
    <property type="term" value="F:ATP binding"/>
    <property type="evidence" value="ECO:0007669"/>
    <property type="project" value="UniProtKB-UniRule"/>
</dbReference>
<feature type="binding site" evidence="14">
    <location>
        <position position="1211"/>
    </location>
    <ligand>
        <name>ATP</name>
        <dbReference type="ChEBI" id="CHEBI:30616"/>
    </ligand>
</feature>
<evidence type="ECO:0000256" key="17">
    <source>
        <dbReference type="SAM" id="MobiDB-lite"/>
    </source>
</evidence>
<dbReference type="PROSITE" id="PS00154">
    <property type="entry name" value="ATPASE_E1_E2"/>
    <property type="match status" value="1"/>
</dbReference>
<dbReference type="Pfam" id="PF16212">
    <property type="entry name" value="PhoLip_ATPase_C"/>
    <property type="match status" value="1"/>
</dbReference>
<evidence type="ECO:0000256" key="4">
    <source>
        <dbReference type="ARBA" id="ARBA00022723"/>
    </source>
</evidence>
<dbReference type="InterPro" id="IPR032631">
    <property type="entry name" value="P-type_ATPase_N"/>
</dbReference>
<dbReference type="GO" id="GO:0140326">
    <property type="term" value="F:ATPase-coupled intramembrane lipid transporter activity"/>
    <property type="evidence" value="ECO:0007669"/>
    <property type="project" value="UniProtKB-EC"/>
</dbReference>
<dbReference type="SUPFAM" id="SSF81665">
    <property type="entry name" value="Calcium ATPase, transmembrane domain M"/>
    <property type="match status" value="1"/>
</dbReference>
<feature type="binding site" evidence="14">
    <location>
        <position position="920"/>
    </location>
    <ligand>
        <name>ATP</name>
        <dbReference type="ChEBI" id="CHEBI:30616"/>
    </ligand>
</feature>
<dbReference type="Pfam" id="PF13246">
    <property type="entry name" value="Cation_ATPase"/>
    <property type="match status" value="1"/>
</dbReference>
<feature type="compositionally biased region" description="Basic and acidic residues" evidence="17">
    <location>
        <begin position="763"/>
        <end position="781"/>
    </location>
</feature>
<keyword evidence="8 16" id="KW-1278">Translocase</keyword>
<dbReference type="FunFam" id="3.40.1110.10:FF:000090">
    <property type="entry name" value="Phospholipid-transporting ATPase"/>
    <property type="match status" value="1"/>
</dbReference>
<evidence type="ECO:0000313" key="20">
    <source>
        <dbReference type="EMBL" id="KAF2809148.1"/>
    </source>
</evidence>
<feature type="domain" description="P-type ATPase C-terminal" evidence="19">
    <location>
        <begin position="1350"/>
        <end position="1600"/>
    </location>
</feature>
<feature type="transmembrane region" description="Helical" evidence="16">
    <location>
        <begin position="1526"/>
        <end position="1551"/>
    </location>
</feature>
<feature type="compositionally biased region" description="Polar residues" evidence="17">
    <location>
        <begin position="784"/>
        <end position="794"/>
    </location>
</feature>
<feature type="region of interest" description="Disordered" evidence="17">
    <location>
        <begin position="35"/>
        <end position="54"/>
    </location>
</feature>
<dbReference type="GO" id="GO:0000287">
    <property type="term" value="F:magnesium ion binding"/>
    <property type="evidence" value="ECO:0007669"/>
    <property type="project" value="UniProtKB-UniRule"/>
</dbReference>
<gene>
    <name evidence="20 22" type="ORF">BDZ99DRAFT_571954</name>
</gene>
<evidence type="ECO:0000256" key="13">
    <source>
        <dbReference type="PIRSR" id="PIRSR606539-1"/>
    </source>
</evidence>
<feature type="region of interest" description="Disordered" evidence="17">
    <location>
        <begin position="742"/>
        <end position="812"/>
    </location>
</feature>
<dbReference type="InterPro" id="IPR032630">
    <property type="entry name" value="P_typ_ATPase_c"/>
</dbReference>
<evidence type="ECO:0000256" key="3">
    <source>
        <dbReference type="ARBA" id="ARBA00022692"/>
    </source>
</evidence>
<dbReference type="InterPro" id="IPR008250">
    <property type="entry name" value="ATPase_P-typ_transduc_dom_A_sf"/>
</dbReference>
<dbReference type="SUPFAM" id="SSF81653">
    <property type="entry name" value="Calcium ATPase, transduction domain A"/>
    <property type="match status" value="1"/>
</dbReference>
<feature type="active site" description="4-aspartylphosphate intermediate" evidence="13">
    <location>
        <position position="708"/>
    </location>
</feature>
<feature type="binding site" evidence="14">
    <location>
        <position position="943"/>
    </location>
    <ligand>
        <name>ATP</name>
        <dbReference type="ChEBI" id="CHEBI:30616"/>
    </ligand>
</feature>
<evidence type="ECO:0000256" key="1">
    <source>
        <dbReference type="ARBA" id="ARBA00004141"/>
    </source>
</evidence>
<dbReference type="EMBL" id="MU003702">
    <property type="protein sequence ID" value="KAF2809148.1"/>
    <property type="molecule type" value="Genomic_DNA"/>
</dbReference>
<keyword evidence="7 15" id="KW-0460">Magnesium</keyword>
<proteinExistence type="inferred from homology"/>
<dbReference type="RefSeq" id="XP_033576112.1">
    <property type="nucleotide sequence ID" value="XM_033728151.1"/>
</dbReference>
<evidence type="ECO:0000256" key="12">
    <source>
        <dbReference type="ARBA" id="ARBA00049128"/>
    </source>
</evidence>
<dbReference type="InterPro" id="IPR006539">
    <property type="entry name" value="P-type_ATPase_IV"/>
</dbReference>
<feature type="transmembrane region" description="Helical" evidence="16">
    <location>
        <begin position="1571"/>
        <end position="1591"/>
    </location>
</feature>
<dbReference type="GO" id="GO:0005886">
    <property type="term" value="C:plasma membrane"/>
    <property type="evidence" value="ECO:0007669"/>
    <property type="project" value="TreeGrafter"/>
</dbReference>
<dbReference type="Gene3D" id="2.70.150.10">
    <property type="entry name" value="Calcium-transporting ATPase, cytoplasmic transduction domain A"/>
    <property type="match status" value="1"/>
</dbReference>
<feature type="region of interest" description="Disordered" evidence="17">
    <location>
        <begin position="1"/>
        <end position="28"/>
    </location>
</feature>
<dbReference type="PRINTS" id="PR00119">
    <property type="entry name" value="CATATPASE"/>
</dbReference>
<name>A0A6A6YKT5_9PEZI</name>
<dbReference type="GO" id="GO:0016887">
    <property type="term" value="F:ATP hydrolysis activity"/>
    <property type="evidence" value="ECO:0007669"/>
    <property type="project" value="InterPro"/>
</dbReference>
<dbReference type="FunFam" id="3.40.50.1000:FF:000172">
    <property type="entry name" value="Phospholipid-transporting ATPase"/>
    <property type="match status" value="1"/>
</dbReference>
<evidence type="ECO:0000256" key="14">
    <source>
        <dbReference type="PIRSR" id="PIRSR606539-2"/>
    </source>
</evidence>
<feature type="compositionally biased region" description="Polar residues" evidence="17">
    <location>
        <begin position="208"/>
        <end position="217"/>
    </location>
</feature>
<comment type="catalytic activity">
    <reaction evidence="12">
        <text>a 1,2-diacyl-sn-glycero-3-phosphoethanolamine(out) + ATP + H2O = a 1,2-diacyl-sn-glycero-3-phosphoethanolamine(in) + ADP + phosphate + H(+)</text>
        <dbReference type="Rhea" id="RHEA:66132"/>
        <dbReference type="ChEBI" id="CHEBI:15377"/>
        <dbReference type="ChEBI" id="CHEBI:15378"/>
        <dbReference type="ChEBI" id="CHEBI:30616"/>
        <dbReference type="ChEBI" id="CHEBI:43474"/>
        <dbReference type="ChEBI" id="CHEBI:64612"/>
        <dbReference type="ChEBI" id="CHEBI:456216"/>
    </reaction>
    <physiologicalReaction direction="left-to-right" evidence="12">
        <dbReference type="Rhea" id="RHEA:66133"/>
    </physiologicalReaction>
</comment>
<keyword evidence="4 15" id="KW-0479">Metal-binding</keyword>
<reference evidence="22" key="3">
    <citation type="submission" date="2025-04" db="UniProtKB">
        <authorList>
            <consortium name="RefSeq"/>
        </authorList>
    </citation>
    <scope>IDENTIFICATION</scope>
    <source>
        <strain evidence="22">CBS 304.34</strain>
    </source>
</reference>
<feature type="compositionally biased region" description="Basic and acidic residues" evidence="17">
    <location>
        <begin position="222"/>
        <end position="235"/>
    </location>
</feature>
<evidence type="ECO:0000259" key="19">
    <source>
        <dbReference type="Pfam" id="PF16212"/>
    </source>
</evidence>
<keyword evidence="10 16" id="KW-0472">Membrane</keyword>
<feature type="region of interest" description="Disordered" evidence="17">
    <location>
        <begin position="63"/>
        <end position="86"/>
    </location>
</feature>
<feature type="domain" description="P-type ATPase N-terminal" evidence="18">
    <location>
        <begin position="325"/>
        <end position="382"/>
    </location>
</feature>
<accession>A0A6A6YKT5</accession>
<reference evidence="20 22" key="1">
    <citation type="journal article" date="2020" name="Stud. Mycol.">
        <title>101 Dothideomycetes genomes: a test case for predicting lifestyles and emergence of pathogens.</title>
        <authorList>
            <person name="Haridas S."/>
            <person name="Albert R."/>
            <person name="Binder M."/>
            <person name="Bloem J."/>
            <person name="Labutti K."/>
            <person name="Salamov A."/>
            <person name="Andreopoulos B."/>
            <person name="Baker S."/>
            <person name="Barry K."/>
            <person name="Bills G."/>
            <person name="Bluhm B."/>
            <person name="Cannon C."/>
            <person name="Castanera R."/>
            <person name="Culley D."/>
            <person name="Daum C."/>
            <person name="Ezra D."/>
            <person name="Gonzalez J."/>
            <person name="Henrissat B."/>
            <person name="Kuo A."/>
            <person name="Liang C."/>
            <person name="Lipzen A."/>
            <person name="Lutzoni F."/>
            <person name="Magnuson J."/>
            <person name="Mondo S."/>
            <person name="Nolan M."/>
            <person name="Ohm R."/>
            <person name="Pangilinan J."/>
            <person name="Park H.-J."/>
            <person name="Ramirez L."/>
            <person name="Alfaro M."/>
            <person name="Sun H."/>
            <person name="Tritt A."/>
            <person name="Yoshinaga Y."/>
            <person name="Zwiers L.-H."/>
            <person name="Turgeon B."/>
            <person name="Goodwin S."/>
            <person name="Spatafora J."/>
            <person name="Crous P."/>
            <person name="Grigoriev I."/>
        </authorList>
    </citation>
    <scope>NUCLEOTIDE SEQUENCE</scope>
    <source>
        <strain evidence="20 22">CBS 304.34</strain>
    </source>
</reference>
<feature type="binding site" evidence="15">
    <location>
        <position position="1328"/>
    </location>
    <ligand>
        <name>Mg(2+)</name>
        <dbReference type="ChEBI" id="CHEBI:18420"/>
    </ligand>
</feature>
<keyword evidence="9 16" id="KW-1133">Transmembrane helix</keyword>
<keyword evidence="21" id="KW-1185">Reference proteome</keyword>
<feature type="binding site" evidence="14">
    <location>
        <position position="710"/>
    </location>
    <ligand>
        <name>ATP</name>
        <dbReference type="ChEBI" id="CHEBI:30616"/>
    </ligand>
</feature>
<feature type="binding site" evidence="14">
    <location>
        <position position="1327"/>
    </location>
    <ligand>
        <name>ATP</name>
        <dbReference type="ChEBI" id="CHEBI:30616"/>
    </ligand>
</feature>
<feature type="transmembrane region" description="Helical" evidence="16">
    <location>
        <begin position="1497"/>
        <end position="1514"/>
    </location>
</feature>
<dbReference type="Proteomes" id="UP000504636">
    <property type="component" value="Unplaced"/>
</dbReference>
<comment type="cofactor">
    <cofactor evidence="15">
        <name>Mg(2+)</name>
        <dbReference type="ChEBI" id="CHEBI:18420"/>
    </cofactor>
</comment>
<feature type="binding site" evidence="14">
    <location>
        <position position="1297"/>
    </location>
    <ligand>
        <name>ATP</name>
        <dbReference type="ChEBI" id="CHEBI:30616"/>
    </ligand>
</feature>
<dbReference type="Gene3D" id="3.40.1110.10">
    <property type="entry name" value="Calcium-transporting ATPase, cytoplasmic domain N"/>
    <property type="match status" value="2"/>
</dbReference>
<feature type="compositionally biased region" description="Basic and acidic residues" evidence="17">
    <location>
        <begin position="9"/>
        <end position="24"/>
    </location>
</feature>
<keyword evidence="5 14" id="KW-0547">Nucleotide-binding</keyword>
<dbReference type="GO" id="GO:0006892">
    <property type="term" value="P:post-Golgi vesicle-mediated transport"/>
    <property type="evidence" value="ECO:0007669"/>
    <property type="project" value="TreeGrafter"/>
</dbReference>
<dbReference type="SUPFAM" id="SSF81660">
    <property type="entry name" value="Metal cation-transporting ATPase, ATP-binding domain N"/>
    <property type="match status" value="1"/>
</dbReference>
<feature type="transmembrane region" description="Helical" evidence="16">
    <location>
        <begin position="639"/>
        <end position="663"/>
    </location>
</feature>
<feature type="transmembrane region" description="Helical" evidence="16">
    <location>
        <begin position="1461"/>
        <end position="1485"/>
    </location>
</feature>
<feature type="binding site" evidence="14">
    <location>
        <position position="1209"/>
    </location>
    <ligand>
        <name>ATP</name>
        <dbReference type="ChEBI" id="CHEBI:30616"/>
    </ligand>
</feature>
<protein>
    <recommendedName>
        <fullName evidence="16">Phospholipid-transporting ATPase</fullName>
        <ecNumber evidence="16">7.6.2.1</ecNumber>
    </recommendedName>
</protein>
<feature type="binding site" evidence="14">
    <location>
        <position position="1129"/>
    </location>
    <ligand>
        <name>ATP</name>
        <dbReference type="ChEBI" id="CHEBI:30616"/>
    </ligand>
</feature>
<evidence type="ECO:0000313" key="22">
    <source>
        <dbReference type="RefSeq" id="XP_033576112.1"/>
    </source>
</evidence>
<evidence type="ECO:0000256" key="10">
    <source>
        <dbReference type="ARBA" id="ARBA00023136"/>
    </source>
</evidence>
<feature type="binding site" evidence="14">
    <location>
        <position position="708"/>
    </location>
    <ligand>
        <name>ATP</name>
        <dbReference type="ChEBI" id="CHEBI:30616"/>
    </ligand>
</feature>
<feature type="transmembrane region" description="Helical" evidence="16">
    <location>
        <begin position="596"/>
        <end position="619"/>
    </location>
</feature>
<feature type="binding site" evidence="14">
    <location>
        <position position="709"/>
    </location>
    <ligand>
        <name>ATP</name>
        <dbReference type="ChEBI" id="CHEBI:30616"/>
    </ligand>
</feature>
<evidence type="ECO:0000259" key="18">
    <source>
        <dbReference type="Pfam" id="PF16209"/>
    </source>
</evidence>
<dbReference type="InterPro" id="IPR018303">
    <property type="entry name" value="ATPase_P-typ_P_site"/>
</dbReference>
<dbReference type="NCBIfam" id="TIGR01494">
    <property type="entry name" value="ATPase_P-type"/>
    <property type="match status" value="1"/>
</dbReference>
<feature type="binding site" evidence="15">
    <location>
        <position position="1324"/>
    </location>
    <ligand>
        <name>Mg(2+)</name>
        <dbReference type="ChEBI" id="CHEBI:18420"/>
    </ligand>
</feature>
<dbReference type="GO" id="GO:0032456">
    <property type="term" value="P:endocytic recycling"/>
    <property type="evidence" value="ECO:0007669"/>
    <property type="project" value="TreeGrafter"/>
</dbReference>
<evidence type="ECO:0000256" key="11">
    <source>
        <dbReference type="ARBA" id="ARBA00034036"/>
    </source>
</evidence>
<sequence length="1697" mass="188992">MTGGDEPPEYNRDGLRRRQSSHHEDDEDLLAAAQTVAPVSPTTYHVEPPRRAATDLDAVVASTSSAVDNDARTSIPRPSMDAGPRVRFSTDVERQLPSQSNRNSIGAVMDIGGDGRRGSLPKMKSGAPELRVDTQGGAAAGDAPILGHGMVRSPTAITSPVSPIAASQKSPMSPAARYRGYSLRQALFRRTIEDHATSPGSLIEMTDTAGSSSQVSPVQPDGAHDRSSPNKKRESTVLVTPVAMDYGELPDRTKPKGSKGTSALPNWESWVEKKSRRSAISRKVRDFTTKTKKFVLRIQEIPPSKDGRHIDLDCSRKEPLIDERTNKPYISNYIRSTRYSAWNFLPRQLVAQFSKLANFYFLCVSILQMIPGLSTTGTYTTIVPLIFFVCISMGKEGYDDFRRHKLDKAENNREAKVLHVYKNTGSTDEESIPTSPLGTIGPLHWATTKWHNLQVGDVVKLDRDDTAPADLVILHSEGENGIAYVETMALDGETNLKSKQTATSMSKFLTTQDDVAICNAEFVVEDPNLDLYNFEGRVRVNGETAPLTTAEVIYRGSILRNTPNAIGMVIYSGEECRIRMNANKNPRIKAPSLQSIVNKVVIIIVIFVIALAIFNTVAYRIWSNKTEDKSWYLTNADVAFFPILTSFIIMFNTMIPLSLYVSLEIVKLAQMFFLNDIDLYDAESDTPLEARTSTINEELGQISYIFSDKTGTLTDNSMKFRKLSVAGTAWLHDADLQKDAAKRKLLEPRKKKNKGKGKKPARKSRDVEAVEESLALREHVVDPANTSRSSNEAASASGLHRNGSNWKSTARPGKAQPELLTKDMLRYIQRKPYTLFAKKVRLFLLSLALCHTCLPETRENGEIEFMASSPDEHALVHAAQEMGFLVTNRDSRTITLKIMPLGNDAEPVLETYDILDVIEFSSKRKRMSIVVRFPDQRICIFCKGADSIVMQRLKLATLANKKVVEIERRASKRKSLEAQYAIARKSEQIERKSSVSGRRSMTVSGAARASFTIGRASTTLNRGSVSGNRLSMVGTVQQPVRDEIDQWLTERERDVDISSVEENSMYYSPRPSAQLGRQSLALSFSSDPRNSMQIEEMDEFVEESLVADETAAIERCFQHINDFATEGLRTLLYGYRFIDEQEYISWKKVYLDATTSLINRQDMIESAGDLIEQNLDLAGATAIEDKLQKGVPESIDKLRRASIKMWMLTGDKRETAINIGHSCRLIKDYSSVTVLDQESGEVAQYIADAILGINGGKVAHSVIVVDGQTLATIYEDKHLTALFFDLAVLADSVICCRASPSQKAGLVKGIRKRVRKSITLAIGDGANDIAMIQEAHVGIGITGKEGLQAARTSDYSIAQFRFLTKLLLVHGRWNYIRTCKYTVGTFWKEMLFFLTQALYQRWAGYTGTSLYENWSLSMFNTLFTSLPVIFLGIFEKDLAAATLLAVPELYTKGQRNGAFNFTIYAGWMFMAASEAMVVYFVMLGVYGQAVFTSDQGLFALGDLCFSAVVIVISVKMQLIETHTRTLLILIPLVASIGGWWLWNLLLAVLYNPHAPIYHVRQAFLHTFGANALWWLTLVLILACVVVFELGVESLRATFFTQDVDVFKELEKDEGVRRRFEEASRGEMPWSLAWMGEKDVGNGEDVLRKVNTREEEERREGEVAALLAMRPGLADGERGRGADVEEALRGAFGRVRGE</sequence>
<dbReference type="Pfam" id="PF00702">
    <property type="entry name" value="Hydrolase"/>
    <property type="match status" value="1"/>
</dbReference>
<dbReference type="SUPFAM" id="SSF56784">
    <property type="entry name" value="HAD-like"/>
    <property type="match status" value="1"/>
</dbReference>
<keyword evidence="6 14" id="KW-0067">ATP-binding</keyword>
<dbReference type="InterPro" id="IPR023214">
    <property type="entry name" value="HAD_sf"/>
</dbReference>
<keyword evidence="3 16" id="KW-0812">Transmembrane</keyword>
<feature type="compositionally biased region" description="Basic residues" evidence="17">
    <location>
        <begin position="749"/>
        <end position="762"/>
    </location>
</feature>
<feature type="binding site" evidence="14">
    <location>
        <position position="1328"/>
    </location>
    <ligand>
        <name>ATP</name>
        <dbReference type="ChEBI" id="CHEBI:30616"/>
    </ligand>
</feature>
<evidence type="ECO:0000256" key="2">
    <source>
        <dbReference type="ARBA" id="ARBA00008109"/>
    </source>
</evidence>
<evidence type="ECO:0000256" key="15">
    <source>
        <dbReference type="PIRSR" id="PIRSR606539-3"/>
    </source>
</evidence>
<dbReference type="InterPro" id="IPR023298">
    <property type="entry name" value="ATPase_P-typ_TM_dom_sf"/>
</dbReference>
<evidence type="ECO:0000256" key="6">
    <source>
        <dbReference type="ARBA" id="ARBA00022840"/>
    </source>
</evidence>
<dbReference type="NCBIfam" id="TIGR01652">
    <property type="entry name" value="ATPase-Plipid"/>
    <property type="match status" value="2"/>
</dbReference>
<feature type="binding site" evidence="14">
    <location>
        <position position="1210"/>
    </location>
    <ligand>
        <name>ATP</name>
        <dbReference type="ChEBI" id="CHEBI:30616"/>
    </ligand>
</feature>
<dbReference type="GO" id="GO:0045332">
    <property type="term" value="P:phospholipid translocation"/>
    <property type="evidence" value="ECO:0007669"/>
    <property type="project" value="TreeGrafter"/>
</dbReference>
<feature type="region of interest" description="Disordered" evidence="17">
    <location>
        <begin position="198"/>
        <end position="236"/>
    </location>
</feature>
<dbReference type="GeneID" id="54469044"/>
<feature type="binding site" evidence="14">
    <location>
        <position position="1303"/>
    </location>
    <ligand>
        <name>ATP</name>
        <dbReference type="ChEBI" id="CHEBI:30616"/>
    </ligand>
</feature>
<dbReference type="InterPro" id="IPR023299">
    <property type="entry name" value="ATPase_P-typ_cyto_dom_N"/>
</dbReference>
<comment type="catalytic activity">
    <reaction evidence="11 16">
        <text>ATP + H2O + phospholipidSide 1 = ADP + phosphate + phospholipidSide 2.</text>
        <dbReference type="EC" id="7.6.2.1"/>
    </reaction>
</comment>
<evidence type="ECO:0000256" key="5">
    <source>
        <dbReference type="ARBA" id="ARBA00022741"/>
    </source>
</evidence>
<evidence type="ECO:0000256" key="9">
    <source>
        <dbReference type="ARBA" id="ARBA00022989"/>
    </source>
</evidence>
<feature type="binding site" evidence="15">
    <location>
        <position position="710"/>
    </location>
    <ligand>
        <name>Mg(2+)</name>
        <dbReference type="ChEBI" id="CHEBI:18420"/>
    </ligand>
</feature>
<reference evidence="22" key="2">
    <citation type="submission" date="2020-04" db="EMBL/GenBank/DDBJ databases">
        <authorList>
            <consortium name="NCBI Genome Project"/>
        </authorList>
    </citation>
    <scope>NUCLEOTIDE SEQUENCE</scope>
    <source>
        <strain evidence="22">CBS 304.34</strain>
    </source>
</reference>
<comment type="similarity">
    <text evidence="2 16">Belongs to the cation transport ATPase (P-type) (TC 3.A.3) family. Type IV subfamily.</text>
</comment>
<feature type="binding site" evidence="15">
    <location>
        <position position="708"/>
    </location>
    <ligand>
        <name>Mg(2+)</name>
        <dbReference type="ChEBI" id="CHEBI:18420"/>
    </ligand>
</feature>
<dbReference type="GO" id="GO:0005802">
    <property type="term" value="C:trans-Golgi network"/>
    <property type="evidence" value="ECO:0007669"/>
    <property type="project" value="TreeGrafter"/>
</dbReference>